<accession>A0A080ZSY8</accession>
<sequence length="193" mass="20506">MRFGVFGALLVATLVSCCCSVANAGKVSAFSSKDNHDRRLQAKNIAESATRFFSGQADDKLLKYALKLSNAANGDEAAIKKANDLAALAKVTAKATDDEVVWATKFVKEVKGDEANTMRYILGLAQKEGKVPKEATAKIAETVKKDPKSWPRLKLFAKITLGATVGAFAMYGAYEALFGKKSQTGAATTTTTG</sequence>
<dbReference type="Proteomes" id="UP000028582">
    <property type="component" value="Unassembled WGS sequence"/>
</dbReference>
<organism evidence="2 3">
    <name type="scientific">Phytophthora nicotianae P1976</name>
    <dbReference type="NCBI Taxonomy" id="1317066"/>
    <lineage>
        <taxon>Eukaryota</taxon>
        <taxon>Sar</taxon>
        <taxon>Stramenopiles</taxon>
        <taxon>Oomycota</taxon>
        <taxon>Peronosporomycetes</taxon>
        <taxon>Peronosporales</taxon>
        <taxon>Peronosporaceae</taxon>
        <taxon>Phytophthora</taxon>
    </lineage>
</organism>
<dbReference type="PROSITE" id="PS51257">
    <property type="entry name" value="PROKAR_LIPOPROTEIN"/>
    <property type="match status" value="1"/>
</dbReference>
<evidence type="ECO:0008006" key="4">
    <source>
        <dbReference type="Google" id="ProtNLM"/>
    </source>
</evidence>
<evidence type="ECO:0000256" key="1">
    <source>
        <dbReference type="SAM" id="SignalP"/>
    </source>
</evidence>
<gene>
    <name evidence="2" type="ORF">F444_13721</name>
</gene>
<reference evidence="2 3" key="1">
    <citation type="submission" date="2013-11" db="EMBL/GenBank/DDBJ databases">
        <title>The Genome Sequence of Phytophthora parasitica P1976.</title>
        <authorList>
            <consortium name="The Broad Institute Genomics Platform"/>
            <person name="Russ C."/>
            <person name="Tyler B."/>
            <person name="Panabieres F."/>
            <person name="Shan W."/>
            <person name="Tripathy S."/>
            <person name="Grunwald N."/>
            <person name="Machado M."/>
            <person name="Johnson C.S."/>
            <person name="Walker B."/>
            <person name="Young S."/>
            <person name="Zeng Q."/>
            <person name="Gargeya S."/>
            <person name="Fitzgerald M."/>
            <person name="Haas B."/>
            <person name="Abouelleil A."/>
            <person name="Allen A.W."/>
            <person name="Alvarado L."/>
            <person name="Arachchi H.M."/>
            <person name="Berlin A.M."/>
            <person name="Chapman S.B."/>
            <person name="Gainer-Dewar J."/>
            <person name="Goldberg J."/>
            <person name="Griggs A."/>
            <person name="Gujja S."/>
            <person name="Hansen M."/>
            <person name="Howarth C."/>
            <person name="Imamovic A."/>
            <person name="Ireland A."/>
            <person name="Larimer J."/>
            <person name="McCowan C."/>
            <person name="Murphy C."/>
            <person name="Pearson M."/>
            <person name="Poon T.W."/>
            <person name="Priest M."/>
            <person name="Roberts A."/>
            <person name="Saif S."/>
            <person name="Shea T."/>
            <person name="Sisk P."/>
            <person name="Sykes S."/>
            <person name="Wortman J."/>
            <person name="Nusbaum C."/>
            <person name="Birren B."/>
        </authorList>
    </citation>
    <scope>NUCLEOTIDE SEQUENCE [LARGE SCALE GENOMIC DNA]</scope>
    <source>
        <strain evidence="2 3">P1976</strain>
    </source>
</reference>
<name>A0A080ZSY8_PHYNI</name>
<comment type="caution">
    <text evidence="2">The sequence shown here is derived from an EMBL/GenBank/DDBJ whole genome shotgun (WGS) entry which is preliminary data.</text>
</comment>
<dbReference type="AlphaFoldDB" id="A0A080ZSY8"/>
<dbReference type="EMBL" id="ANJA01002508">
    <property type="protein sequence ID" value="ETO69749.1"/>
    <property type="molecule type" value="Genomic_DNA"/>
</dbReference>
<evidence type="ECO:0000313" key="2">
    <source>
        <dbReference type="EMBL" id="ETO69749.1"/>
    </source>
</evidence>
<protein>
    <recommendedName>
        <fullName evidence="4">RxLR effector protein</fullName>
    </recommendedName>
</protein>
<feature type="signal peptide" evidence="1">
    <location>
        <begin position="1"/>
        <end position="24"/>
    </location>
</feature>
<proteinExistence type="predicted"/>
<dbReference type="OrthoDB" id="10483352at2759"/>
<keyword evidence="1" id="KW-0732">Signal</keyword>
<evidence type="ECO:0000313" key="3">
    <source>
        <dbReference type="Proteomes" id="UP000028582"/>
    </source>
</evidence>
<feature type="chain" id="PRO_5001753621" description="RxLR effector protein" evidence="1">
    <location>
        <begin position="25"/>
        <end position="193"/>
    </location>
</feature>